<evidence type="ECO:0000313" key="3">
    <source>
        <dbReference type="Proteomes" id="UP001214638"/>
    </source>
</evidence>
<sequence length="152" mass="16991">MFNLIFTWTIFTISASGFRRTVSIPPDGSLVSYLTRKDIYRLRRQKEISQALGNILAKQTLPIGRDIDPQTVEGIGIIETTLSTDCSHAKVGVHVAGDPFQQRQGLSWLLKHTKRLRFLLAQALSHRKNVPTLSFVLHNIMDQAAAAPRARG</sequence>
<reference evidence="2" key="1">
    <citation type="journal article" date="2023" name="Nat. Microbiol.">
        <title>Babesia duncani multi-omics identifies virulence factors and drug targets.</title>
        <authorList>
            <person name="Singh P."/>
            <person name="Lonardi S."/>
            <person name="Liang Q."/>
            <person name="Vydyam P."/>
            <person name="Khabirova E."/>
            <person name="Fang T."/>
            <person name="Gihaz S."/>
            <person name="Thekkiniath J."/>
            <person name="Munshi M."/>
            <person name="Abel S."/>
            <person name="Ciampossin L."/>
            <person name="Batugedara G."/>
            <person name="Gupta M."/>
            <person name="Lu X.M."/>
            <person name="Lenz T."/>
            <person name="Chakravarty S."/>
            <person name="Cornillot E."/>
            <person name="Hu Y."/>
            <person name="Ma W."/>
            <person name="Gonzalez L.M."/>
            <person name="Sanchez S."/>
            <person name="Estrada K."/>
            <person name="Sanchez-Flores A."/>
            <person name="Montero E."/>
            <person name="Harb O.S."/>
            <person name="Le Roch K.G."/>
            <person name="Mamoun C.B."/>
        </authorList>
    </citation>
    <scope>NUCLEOTIDE SEQUENCE</scope>
    <source>
        <strain evidence="2">WA1</strain>
    </source>
</reference>
<dbReference type="InterPro" id="IPR015946">
    <property type="entry name" value="KH_dom-like_a/b"/>
</dbReference>
<gene>
    <name evidence="2" type="ORF">BdWA1_001035</name>
</gene>
<evidence type="ECO:0000313" key="2">
    <source>
        <dbReference type="EMBL" id="KAK2198030.1"/>
    </source>
</evidence>
<keyword evidence="3" id="KW-1185">Reference proteome</keyword>
<proteinExistence type="predicted"/>
<dbReference type="InterPro" id="IPR000238">
    <property type="entry name" value="RbfA"/>
</dbReference>
<dbReference type="GO" id="GO:0006364">
    <property type="term" value="P:rRNA processing"/>
    <property type="evidence" value="ECO:0007669"/>
    <property type="project" value="InterPro"/>
</dbReference>
<dbReference type="RefSeq" id="XP_067804872.1">
    <property type="nucleotide sequence ID" value="XM_067946081.1"/>
</dbReference>
<dbReference type="SUPFAM" id="SSF89919">
    <property type="entry name" value="Ribosome-binding factor A, RbfA"/>
    <property type="match status" value="1"/>
</dbReference>
<dbReference type="EMBL" id="JALLKP010000001">
    <property type="protein sequence ID" value="KAK2198030.1"/>
    <property type="molecule type" value="Genomic_DNA"/>
</dbReference>
<evidence type="ECO:0000256" key="1">
    <source>
        <dbReference type="SAM" id="SignalP"/>
    </source>
</evidence>
<feature type="signal peptide" evidence="1">
    <location>
        <begin position="1"/>
        <end position="23"/>
    </location>
</feature>
<dbReference type="KEGG" id="bdw:94335333"/>
<dbReference type="GeneID" id="94335333"/>
<dbReference type="AlphaFoldDB" id="A0AAD9PNN7"/>
<protein>
    <submittedName>
        <fullName evidence="2">Bifunctional Ribosome-binding factor A domain superfamily/Ribosome-binding factor A/K homology domain-like</fullName>
    </submittedName>
</protein>
<feature type="chain" id="PRO_5042157485" evidence="1">
    <location>
        <begin position="24"/>
        <end position="152"/>
    </location>
</feature>
<dbReference type="InterPro" id="IPR023799">
    <property type="entry name" value="RbfA_dom_sf"/>
</dbReference>
<dbReference type="Proteomes" id="UP001214638">
    <property type="component" value="Unassembled WGS sequence"/>
</dbReference>
<dbReference type="Pfam" id="PF02033">
    <property type="entry name" value="RBFA"/>
    <property type="match status" value="1"/>
</dbReference>
<accession>A0AAD9PNN7</accession>
<dbReference type="Gene3D" id="3.30.300.20">
    <property type="match status" value="1"/>
</dbReference>
<comment type="caution">
    <text evidence="2">The sequence shown here is derived from an EMBL/GenBank/DDBJ whole genome shotgun (WGS) entry which is preliminary data.</text>
</comment>
<organism evidence="2 3">
    <name type="scientific">Babesia duncani</name>
    <dbReference type="NCBI Taxonomy" id="323732"/>
    <lineage>
        <taxon>Eukaryota</taxon>
        <taxon>Sar</taxon>
        <taxon>Alveolata</taxon>
        <taxon>Apicomplexa</taxon>
        <taxon>Aconoidasida</taxon>
        <taxon>Piroplasmida</taxon>
        <taxon>Babesiidae</taxon>
        <taxon>Babesia</taxon>
    </lineage>
</organism>
<name>A0AAD9PNN7_9APIC</name>
<keyword evidence="1" id="KW-0732">Signal</keyword>